<dbReference type="AlphaFoldDB" id="A0A4Y2VLN0"/>
<keyword evidence="3" id="KW-1185">Reference proteome</keyword>
<gene>
    <name evidence="2" type="ORF">AVEN_137454_1</name>
</gene>
<reference evidence="2 3" key="1">
    <citation type="journal article" date="2019" name="Sci. Rep.">
        <title>Orb-weaving spider Araneus ventricosus genome elucidates the spidroin gene catalogue.</title>
        <authorList>
            <person name="Kono N."/>
            <person name="Nakamura H."/>
            <person name="Ohtoshi R."/>
            <person name="Moran D.A.P."/>
            <person name="Shinohara A."/>
            <person name="Yoshida Y."/>
            <person name="Fujiwara M."/>
            <person name="Mori M."/>
            <person name="Tomita M."/>
            <person name="Arakawa K."/>
        </authorList>
    </citation>
    <scope>NUCLEOTIDE SEQUENCE [LARGE SCALE GENOMIC DNA]</scope>
</reference>
<dbReference type="EMBL" id="BGPR01049279">
    <property type="protein sequence ID" value="GBO26263.1"/>
    <property type="molecule type" value="Genomic_DNA"/>
</dbReference>
<evidence type="ECO:0000313" key="2">
    <source>
        <dbReference type="EMBL" id="GBO26263.1"/>
    </source>
</evidence>
<evidence type="ECO:0000256" key="1">
    <source>
        <dbReference type="SAM" id="MobiDB-lite"/>
    </source>
</evidence>
<sequence>MTRTTPEWAPPSPGFPATPTGGRLATVYDLAPCTADLQWNRVSNLRPSGHGIETLPLGRRGLQRTPEMRSYDSLPDTPFRCKIVQRW</sequence>
<feature type="region of interest" description="Disordered" evidence="1">
    <location>
        <begin position="1"/>
        <end position="21"/>
    </location>
</feature>
<comment type="caution">
    <text evidence="2">The sequence shown here is derived from an EMBL/GenBank/DDBJ whole genome shotgun (WGS) entry which is preliminary data.</text>
</comment>
<proteinExistence type="predicted"/>
<evidence type="ECO:0000313" key="3">
    <source>
        <dbReference type="Proteomes" id="UP000499080"/>
    </source>
</evidence>
<name>A0A4Y2VLN0_ARAVE</name>
<organism evidence="2 3">
    <name type="scientific">Araneus ventricosus</name>
    <name type="common">Orbweaver spider</name>
    <name type="synonym">Epeira ventricosa</name>
    <dbReference type="NCBI Taxonomy" id="182803"/>
    <lineage>
        <taxon>Eukaryota</taxon>
        <taxon>Metazoa</taxon>
        <taxon>Ecdysozoa</taxon>
        <taxon>Arthropoda</taxon>
        <taxon>Chelicerata</taxon>
        <taxon>Arachnida</taxon>
        <taxon>Araneae</taxon>
        <taxon>Araneomorphae</taxon>
        <taxon>Entelegynae</taxon>
        <taxon>Araneoidea</taxon>
        <taxon>Araneidae</taxon>
        <taxon>Araneus</taxon>
    </lineage>
</organism>
<dbReference type="Proteomes" id="UP000499080">
    <property type="component" value="Unassembled WGS sequence"/>
</dbReference>
<protein>
    <submittedName>
        <fullName evidence="2">Uncharacterized protein</fullName>
    </submittedName>
</protein>
<accession>A0A4Y2VLN0</accession>